<organism evidence="15 16">
    <name type="scientific">Candidatus Nitrospira nitrificans</name>
    <dbReference type="NCBI Taxonomy" id="1742973"/>
    <lineage>
        <taxon>Bacteria</taxon>
        <taxon>Pseudomonadati</taxon>
        <taxon>Nitrospirota</taxon>
        <taxon>Nitrospiria</taxon>
        <taxon>Nitrospirales</taxon>
        <taxon>Nitrospiraceae</taxon>
        <taxon>Nitrospira</taxon>
    </lineage>
</organism>
<comment type="subcellular location">
    <subcellularLocation>
        <location evidence="2 13">Cytoplasm</location>
    </subcellularLocation>
</comment>
<dbReference type="FunFam" id="3.30.63.10:FF:000005">
    <property type="entry name" value="Guanylate kinase"/>
    <property type="match status" value="1"/>
</dbReference>
<dbReference type="RefSeq" id="WP_245631044.1">
    <property type="nucleotide sequence ID" value="NZ_CZPZ01000031.1"/>
</dbReference>
<dbReference type="InterPro" id="IPR027417">
    <property type="entry name" value="P-loop_NTPase"/>
</dbReference>
<keyword evidence="6 13" id="KW-0963">Cytoplasm</keyword>
<gene>
    <name evidence="13 15" type="primary">gmk</name>
    <name evidence="15" type="ORF">COMA2_40212</name>
</gene>
<evidence type="ECO:0000256" key="1">
    <source>
        <dbReference type="ARBA" id="ARBA00003531"/>
    </source>
</evidence>
<name>A0A0S4LNP4_9BACT</name>
<evidence type="ECO:0000256" key="9">
    <source>
        <dbReference type="ARBA" id="ARBA00022777"/>
    </source>
</evidence>
<reference evidence="16" key="1">
    <citation type="submission" date="2015-10" db="EMBL/GenBank/DDBJ databases">
        <authorList>
            <person name="Luecker S."/>
            <person name="Luecker S."/>
        </authorList>
    </citation>
    <scope>NUCLEOTIDE SEQUENCE [LARGE SCALE GENOMIC DNA]</scope>
</reference>
<dbReference type="Proteomes" id="UP000198736">
    <property type="component" value="Unassembled WGS sequence"/>
</dbReference>
<dbReference type="Pfam" id="PF00625">
    <property type="entry name" value="Guanylate_kin"/>
    <property type="match status" value="1"/>
</dbReference>
<evidence type="ECO:0000313" key="15">
    <source>
        <dbReference type="EMBL" id="CUS38152.1"/>
    </source>
</evidence>
<evidence type="ECO:0000259" key="14">
    <source>
        <dbReference type="PROSITE" id="PS50052"/>
    </source>
</evidence>
<sequence length="238" mass="27362">MSTAITTSNLPPGVTGNRQAPERRGILYIVSAPSGAGKTTLCKQIVASVSGVWHSVSFTTRAPRPGEEHGREYFFIDENVFHDMVARNEFLEYAHVYSHWYGTPRKPLMDKMEQGIDVLLEIDVQGALQIKKKFGDAVYIFILPPSMDILRARLHGRGSDSQEEIVRRLQKVKEEVWCFREYYYIVRNDDLTQSLRELQSIFIAERLKTERMDLHWLEQSFIFEKDAKSAETEPSSTS</sequence>
<protein>
    <recommendedName>
        <fullName evidence="5 13">Guanylate kinase</fullName>
        <ecNumber evidence="4 13">2.7.4.8</ecNumber>
    </recommendedName>
    <alternativeName>
        <fullName evidence="11 13">GMP kinase</fullName>
    </alternativeName>
</protein>
<evidence type="ECO:0000256" key="7">
    <source>
        <dbReference type="ARBA" id="ARBA00022679"/>
    </source>
</evidence>
<dbReference type="Gene3D" id="3.30.63.10">
    <property type="entry name" value="Guanylate Kinase phosphate binding domain"/>
    <property type="match status" value="1"/>
</dbReference>
<dbReference type="GO" id="GO:0004385">
    <property type="term" value="F:GMP kinase activity"/>
    <property type="evidence" value="ECO:0007669"/>
    <property type="project" value="UniProtKB-UniRule"/>
</dbReference>
<dbReference type="InterPro" id="IPR008144">
    <property type="entry name" value="Guanylate_kin-like_dom"/>
</dbReference>
<proteinExistence type="inferred from homology"/>
<dbReference type="CDD" id="cd00071">
    <property type="entry name" value="GMPK"/>
    <property type="match status" value="1"/>
</dbReference>
<dbReference type="GO" id="GO:0005524">
    <property type="term" value="F:ATP binding"/>
    <property type="evidence" value="ECO:0007669"/>
    <property type="project" value="UniProtKB-UniRule"/>
</dbReference>
<comment type="function">
    <text evidence="1 13">Essential for recycling GMP and indirectly, cGMP.</text>
</comment>
<dbReference type="InterPro" id="IPR017665">
    <property type="entry name" value="Guanylate_kinase"/>
</dbReference>
<dbReference type="EC" id="2.7.4.8" evidence="4 13"/>
<dbReference type="SUPFAM" id="SSF52540">
    <property type="entry name" value="P-loop containing nucleoside triphosphate hydrolases"/>
    <property type="match status" value="1"/>
</dbReference>
<comment type="catalytic activity">
    <reaction evidence="12 13">
        <text>GMP + ATP = GDP + ADP</text>
        <dbReference type="Rhea" id="RHEA:20780"/>
        <dbReference type="ChEBI" id="CHEBI:30616"/>
        <dbReference type="ChEBI" id="CHEBI:58115"/>
        <dbReference type="ChEBI" id="CHEBI:58189"/>
        <dbReference type="ChEBI" id="CHEBI:456216"/>
        <dbReference type="EC" id="2.7.4.8"/>
    </reaction>
</comment>
<evidence type="ECO:0000256" key="5">
    <source>
        <dbReference type="ARBA" id="ARBA00016296"/>
    </source>
</evidence>
<feature type="domain" description="Guanylate kinase-like" evidence="14">
    <location>
        <begin position="25"/>
        <end position="203"/>
    </location>
</feature>
<dbReference type="PROSITE" id="PS50052">
    <property type="entry name" value="GUANYLATE_KINASE_2"/>
    <property type="match status" value="1"/>
</dbReference>
<evidence type="ECO:0000256" key="6">
    <source>
        <dbReference type="ARBA" id="ARBA00022490"/>
    </source>
</evidence>
<evidence type="ECO:0000256" key="8">
    <source>
        <dbReference type="ARBA" id="ARBA00022741"/>
    </source>
</evidence>
<keyword evidence="16" id="KW-1185">Reference proteome</keyword>
<dbReference type="GO" id="GO:0005829">
    <property type="term" value="C:cytosol"/>
    <property type="evidence" value="ECO:0007669"/>
    <property type="project" value="TreeGrafter"/>
</dbReference>
<dbReference type="SMART" id="SM00072">
    <property type="entry name" value="GuKc"/>
    <property type="match status" value="1"/>
</dbReference>
<dbReference type="NCBIfam" id="TIGR03263">
    <property type="entry name" value="guanyl_kin"/>
    <property type="match status" value="1"/>
</dbReference>
<dbReference type="PANTHER" id="PTHR23117:SF13">
    <property type="entry name" value="GUANYLATE KINASE"/>
    <property type="match status" value="1"/>
</dbReference>
<keyword evidence="8 13" id="KW-0547">Nucleotide-binding</keyword>
<keyword evidence="10 13" id="KW-0067">ATP-binding</keyword>
<accession>A0A0S4LNP4</accession>
<keyword evidence="9 13" id="KW-0418">Kinase</keyword>
<dbReference type="HAMAP" id="MF_00328">
    <property type="entry name" value="Guanylate_kinase"/>
    <property type="match status" value="1"/>
</dbReference>
<dbReference type="Gene3D" id="3.40.50.300">
    <property type="entry name" value="P-loop containing nucleotide triphosphate hydrolases"/>
    <property type="match status" value="2"/>
</dbReference>
<evidence type="ECO:0000256" key="13">
    <source>
        <dbReference type="HAMAP-Rule" id="MF_00328"/>
    </source>
</evidence>
<evidence type="ECO:0000256" key="12">
    <source>
        <dbReference type="ARBA" id="ARBA00048594"/>
    </source>
</evidence>
<dbReference type="PANTHER" id="PTHR23117">
    <property type="entry name" value="GUANYLATE KINASE-RELATED"/>
    <property type="match status" value="1"/>
</dbReference>
<evidence type="ECO:0000256" key="3">
    <source>
        <dbReference type="ARBA" id="ARBA00005790"/>
    </source>
</evidence>
<evidence type="ECO:0000313" key="16">
    <source>
        <dbReference type="Proteomes" id="UP000198736"/>
    </source>
</evidence>
<feature type="binding site" evidence="13">
    <location>
        <begin position="32"/>
        <end position="39"/>
    </location>
    <ligand>
        <name>ATP</name>
        <dbReference type="ChEBI" id="CHEBI:30616"/>
    </ligand>
</feature>
<evidence type="ECO:0000256" key="11">
    <source>
        <dbReference type="ARBA" id="ARBA00030128"/>
    </source>
</evidence>
<evidence type="ECO:0000256" key="2">
    <source>
        <dbReference type="ARBA" id="ARBA00004496"/>
    </source>
</evidence>
<dbReference type="InterPro" id="IPR008145">
    <property type="entry name" value="GK/Ca_channel_bsu"/>
</dbReference>
<evidence type="ECO:0000256" key="4">
    <source>
        <dbReference type="ARBA" id="ARBA00012961"/>
    </source>
</evidence>
<dbReference type="STRING" id="1742973.COMA2_40212"/>
<comment type="similarity">
    <text evidence="3 13">Belongs to the guanylate kinase family.</text>
</comment>
<dbReference type="EMBL" id="CZPZ01000031">
    <property type="protein sequence ID" value="CUS38152.1"/>
    <property type="molecule type" value="Genomic_DNA"/>
</dbReference>
<dbReference type="PROSITE" id="PS00856">
    <property type="entry name" value="GUANYLATE_KINASE_1"/>
    <property type="match status" value="1"/>
</dbReference>
<dbReference type="InterPro" id="IPR020590">
    <property type="entry name" value="Guanylate_kinase_CS"/>
</dbReference>
<evidence type="ECO:0000256" key="10">
    <source>
        <dbReference type="ARBA" id="ARBA00022840"/>
    </source>
</evidence>
<dbReference type="AlphaFoldDB" id="A0A0S4LNP4"/>
<keyword evidence="7 13" id="KW-0808">Transferase</keyword>